<accession>A0A6J5N171</accession>
<name>A0A6J5N171_9CAUD</name>
<organism evidence="1">
    <name type="scientific">uncultured Caudovirales phage</name>
    <dbReference type="NCBI Taxonomy" id="2100421"/>
    <lineage>
        <taxon>Viruses</taxon>
        <taxon>Duplodnaviria</taxon>
        <taxon>Heunggongvirae</taxon>
        <taxon>Uroviricota</taxon>
        <taxon>Caudoviricetes</taxon>
        <taxon>Peduoviridae</taxon>
        <taxon>Maltschvirus</taxon>
        <taxon>Maltschvirus maltsch</taxon>
    </lineage>
</organism>
<reference evidence="1" key="1">
    <citation type="submission" date="2020-04" db="EMBL/GenBank/DDBJ databases">
        <authorList>
            <person name="Chiriac C."/>
            <person name="Salcher M."/>
            <person name="Ghai R."/>
            <person name="Kavagutti S V."/>
        </authorList>
    </citation>
    <scope>NUCLEOTIDE SEQUENCE</scope>
</reference>
<evidence type="ECO:0000313" key="1">
    <source>
        <dbReference type="EMBL" id="CAB4152047.1"/>
    </source>
</evidence>
<protein>
    <submittedName>
        <fullName evidence="1">Uncharacterized protein</fullName>
    </submittedName>
</protein>
<gene>
    <name evidence="1" type="ORF">UFOVP588_45</name>
</gene>
<sequence>MNEEQVRKGRKSEQFMQDEVFATALEKMRGDLLWEFENSKPEEAAKREIVWAQLRAIESFKNELSKMIDNGKVAQRAIERASKNLV</sequence>
<proteinExistence type="predicted"/>
<dbReference type="EMBL" id="LR796561">
    <property type="protein sequence ID" value="CAB4152047.1"/>
    <property type="molecule type" value="Genomic_DNA"/>
</dbReference>